<feature type="region of interest" description="Disordered" evidence="1">
    <location>
        <begin position="148"/>
        <end position="439"/>
    </location>
</feature>
<dbReference type="Proteomes" id="UP001589887">
    <property type="component" value="Unassembled WGS sequence"/>
</dbReference>
<comment type="caution">
    <text evidence="2">The sequence shown here is derived from an EMBL/GenBank/DDBJ whole genome shotgun (WGS) entry which is preliminary data.</text>
</comment>
<dbReference type="EMBL" id="JBHMQV010000009">
    <property type="protein sequence ID" value="MFC0845775.1"/>
    <property type="molecule type" value="Genomic_DNA"/>
</dbReference>
<evidence type="ECO:0000256" key="1">
    <source>
        <dbReference type="SAM" id="MobiDB-lite"/>
    </source>
</evidence>
<sequence>MATDEFEGMTLEALNAMLASAKPGELTGAAETLAAAAPDIADIARDLRWYIDQVKWHGAGGDAFREWGRGMISETLVLSEYAGVVGQEMARAGQALTEAKAAVPASDGMCYADPEKEKARLKAVGPKTNEAINALNRLASFYNTSKDRISAQPEPKFAPLPVQRSGDESAYGTSSSYGGGPSAAHSGGGGVVGGASYAPSGSTGHHTTAGNATVTPGSAVTAPSGVHQPVGTSIDSVTMTPPPETTTRPTGPAVPTPTHVGPTPVLTPPPVLPGPLGKSGLERPTTTTRVPGEGPATGRSTGGLRGPGIARPSGPPGTTRGITPEGISGGRPTPMTGRGSTPRLPMGTVVGEERAGTGMGRGPMGGGMGHGPGGQARGATGMGGRRLASEPGGTVGAPRASLGGRGEFTPGGTGLVNGNKRGTDRRRSTSSEAPDYLVEDEETWAMDHRKVVPPVVD</sequence>
<feature type="compositionally biased region" description="Low complexity" evidence="1">
    <location>
        <begin position="245"/>
        <end position="264"/>
    </location>
</feature>
<feature type="compositionally biased region" description="Gly residues" evidence="1">
    <location>
        <begin position="403"/>
        <end position="415"/>
    </location>
</feature>
<accession>A0ABV6TMR3</accession>
<gene>
    <name evidence="2" type="ORF">ACFH04_18985</name>
</gene>
<protein>
    <recommendedName>
        <fullName evidence="4">Collagen alpha 1(II) chain</fullName>
    </recommendedName>
</protein>
<dbReference type="RefSeq" id="WP_394320710.1">
    <property type="nucleotide sequence ID" value="NZ_JBHMQV010000009.1"/>
</dbReference>
<name>A0ABV6TMR3_9ACTN</name>
<feature type="compositionally biased region" description="Polar residues" evidence="1">
    <location>
        <begin position="203"/>
        <end position="218"/>
    </location>
</feature>
<evidence type="ECO:0008006" key="4">
    <source>
        <dbReference type="Google" id="ProtNLM"/>
    </source>
</evidence>
<proteinExistence type="predicted"/>
<reference evidence="2 3" key="1">
    <citation type="submission" date="2024-09" db="EMBL/GenBank/DDBJ databases">
        <authorList>
            <person name="Sun Q."/>
            <person name="Mori K."/>
        </authorList>
    </citation>
    <scope>NUCLEOTIDE SEQUENCE [LARGE SCALE GENOMIC DNA]</scope>
    <source>
        <strain evidence="2 3">JCM 4557</strain>
    </source>
</reference>
<organism evidence="2 3">
    <name type="scientific">Streptomyces noboritoensis</name>
    <dbReference type="NCBI Taxonomy" id="67337"/>
    <lineage>
        <taxon>Bacteria</taxon>
        <taxon>Bacillati</taxon>
        <taxon>Actinomycetota</taxon>
        <taxon>Actinomycetes</taxon>
        <taxon>Kitasatosporales</taxon>
        <taxon>Streptomycetaceae</taxon>
        <taxon>Streptomyces</taxon>
    </lineage>
</organism>
<evidence type="ECO:0000313" key="3">
    <source>
        <dbReference type="Proteomes" id="UP001589887"/>
    </source>
</evidence>
<evidence type="ECO:0000313" key="2">
    <source>
        <dbReference type="EMBL" id="MFC0845775.1"/>
    </source>
</evidence>
<feature type="compositionally biased region" description="Gly residues" evidence="1">
    <location>
        <begin position="357"/>
        <end position="384"/>
    </location>
</feature>
<keyword evidence="3" id="KW-1185">Reference proteome</keyword>
<feature type="compositionally biased region" description="Gly residues" evidence="1">
    <location>
        <begin position="177"/>
        <end position="193"/>
    </location>
</feature>